<dbReference type="AlphaFoldDB" id="A0A814L338"/>
<keyword evidence="4" id="KW-1185">Reference proteome</keyword>
<keyword evidence="2" id="KW-0812">Transmembrane</keyword>
<evidence type="ECO:0000256" key="2">
    <source>
        <dbReference type="SAM" id="Phobius"/>
    </source>
</evidence>
<gene>
    <name evidence="3" type="ORF">OXX778_LOCUS19250</name>
</gene>
<evidence type="ECO:0000313" key="3">
    <source>
        <dbReference type="EMBL" id="CAF1060353.1"/>
    </source>
</evidence>
<keyword evidence="2" id="KW-1133">Transmembrane helix</keyword>
<name>A0A814L338_9BILA</name>
<dbReference type="Proteomes" id="UP000663879">
    <property type="component" value="Unassembled WGS sequence"/>
</dbReference>
<accession>A0A814L338</accession>
<protein>
    <submittedName>
        <fullName evidence="3">Uncharacterized protein</fullName>
    </submittedName>
</protein>
<feature type="region of interest" description="Disordered" evidence="1">
    <location>
        <begin position="193"/>
        <end position="212"/>
    </location>
</feature>
<evidence type="ECO:0000256" key="1">
    <source>
        <dbReference type="SAM" id="MobiDB-lite"/>
    </source>
</evidence>
<keyword evidence="2" id="KW-0472">Membrane</keyword>
<proteinExistence type="predicted"/>
<organism evidence="3 4">
    <name type="scientific">Brachionus calyciflorus</name>
    <dbReference type="NCBI Taxonomy" id="104777"/>
    <lineage>
        <taxon>Eukaryota</taxon>
        <taxon>Metazoa</taxon>
        <taxon>Spiralia</taxon>
        <taxon>Gnathifera</taxon>
        <taxon>Rotifera</taxon>
        <taxon>Eurotatoria</taxon>
        <taxon>Monogononta</taxon>
        <taxon>Pseudotrocha</taxon>
        <taxon>Ploima</taxon>
        <taxon>Brachionidae</taxon>
        <taxon>Brachionus</taxon>
    </lineage>
</organism>
<dbReference type="EMBL" id="CAJNOC010005726">
    <property type="protein sequence ID" value="CAF1060353.1"/>
    <property type="molecule type" value="Genomic_DNA"/>
</dbReference>
<reference evidence="3" key="1">
    <citation type="submission" date="2021-02" db="EMBL/GenBank/DDBJ databases">
        <authorList>
            <person name="Nowell W R."/>
        </authorList>
    </citation>
    <scope>NUCLEOTIDE SEQUENCE</scope>
    <source>
        <strain evidence="3">Ploen Becks lab</strain>
    </source>
</reference>
<feature type="transmembrane region" description="Helical" evidence="2">
    <location>
        <begin position="147"/>
        <end position="169"/>
    </location>
</feature>
<sequence length="341" mass="39910">MHIEIFKKKFFDTDGVNLYNSQSDHSKKDISNNDGIFNQNDSKSKIKELTLRLFSLLNHNNYQNHTIKSHLTNQNLIHKYQNAKLIQYLESVHFSNQNDYDIDNLNDKQSKISTAIYVNEYLSSTQSSNLYYTSTFNDINYNKNNELYSIFVSMFTAALFVFFIMWRWLKMKSDLRKALREQYEIQRQQRLNSDSFHNTPPTTPASTLTNVSPSSLHQNHFFASSNYRENLNILLNQLNNGETRSNRQNQQIIDAAKYCLQQLRYQSRNTNRNLYSLNQTSSFDINGQTASFQIQPIIENFNSTSSIMNIFNRSSNESPPSYDSIMKKSSSLPSYYHLTLK</sequence>
<evidence type="ECO:0000313" key="4">
    <source>
        <dbReference type="Proteomes" id="UP000663879"/>
    </source>
</evidence>
<comment type="caution">
    <text evidence="3">The sequence shown here is derived from an EMBL/GenBank/DDBJ whole genome shotgun (WGS) entry which is preliminary data.</text>
</comment>